<evidence type="ECO:0000256" key="7">
    <source>
        <dbReference type="SAM" id="Phobius"/>
    </source>
</evidence>
<gene>
    <name evidence="9" type="ORF">BS50DRAFT_635470</name>
</gene>
<feature type="region of interest" description="Disordered" evidence="6">
    <location>
        <begin position="353"/>
        <end position="386"/>
    </location>
</feature>
<dbReference type="Pfam" id="PF20684">
    <property type="entry name" value="Fung_rhodopsin"/>
    <property type="match status" value="1"/>
</dbReference>
<keyword evidence="2 7" id="KW-0812">Transmembrane</keyword>
<dbReference type="STRING" id="1448308.A0A2T2NLL1"/>
<dbReference type="PANTHER" id="PTHR33048">
    <property type="entry name" value="PTH11-LIKE INTEGRAL MEMBRANE PROTEIN (AFU_ORTHOLOGUE AFUA_5G11245)"/>
    <property type="match status" value="1"/>
</dbReference>
<feature type="domain" description="Rhodopsin" evidence="8">
    <location>
        <begin position="38"/>
        <end position="277"/>
    </location>
</feature>
<feature type="compositionally biased region" description="Basic and acidic residues" evidence="6">
    <location>
        <begin position="316"/>
        <end position="330"/>
    </location>
</feature>
<dbReference type="PANTHER" id="PTHR33048:SF47">
    <property type="entry name" value="INTEGRAL MEMBRANE PROTEIN-RELATED"/>
    <property type="match status" value="1"/>
</dbReference>
<feature type="transmembrane region" description="Helical" evidence="7">
    <location>
        <begin position="20"/>
        <end position="42"/>
    </location>
</feature>
<feature type="compositionally biased region" description="Polar residues" evidence="6">
    <location>
        <begin position="292"/>
        <end position="310"/>
    </location>
</feature>
<reference evidence="9 10" key="1">
    <citation type="journal article" date="2018" name="Front. Microbiol.">
        <title>Genome-Wide Analysis of Corynespora cassiicola Leaf Fall Disease Putative Effectors.</title>
        <authorList>
            <person name="Lopez D."/>
            <person name="Ribeiro S."/>
            <person name="Label P."/>
            <person name="Fumanal B."/>
            <person name="Venisse J.S."/>
            <person name="Kohler A."/>
            <person name="de Oliveira R.R."/>
            <person name="Labutti K."/>
            <person name="Lipzen A."/>
            <person name="Lail K."/>
            <person name="Bauer D."/>
            <person name="Ohm R.A."/>
            <person name="Barry K.W."/>
            <person name="Spatafora J."/>
            <person name="Grigoriev I.V."/>
            <person name="Martin F.M."/>
            <person name="Pujade-Renaud V."/>
        </authorList>
    </citation>
    <scope>NUCLEOTIDE SEQUENCE [LARGE SCALE GENOMIC DNA]</scope>
    <source>
        <strain evidence="9 10">Philippines</strain>
    </source>
</reference>
<feature type="compositionally biased region" description="Polar residues" evidence="6">
    <location>
        <begin position="374"/>
        <end position="386"/>
    </location>
</feature>
<keyword evidence="4 7" id="KW-0472">Membrane</keyword>
<dbReference type="EMBL" id="KZ678136">
    <property type="protein sequence ID" value="PSN66331.1"/>
    <property type="molecule type" value="Genomic_DNA"/>
</dbReference>
<dbReference type="AlphaFoldDB" id="A0A2T2NLL1"/>
<keyword evidence="3 7" id="KW-1133">Transmembrane helix</keyword>
<evidence type="ECO:0000256" key="5">
    <source>
        <dbReference type="ARBA" id="ARBA00038359"/>
    </source>
</evidence>
<dbReference type="InterPro" id="IPR052337">
    <property type="entry name" value="SAT4-like"/>
</dbReference>
<evidence type="ECO:0000256" key="2">
    <source>
        <dbReference type="ARBA" id="ARBA00022692"/>
    </source>
</evidence>
<feature type="region of interest" description="Disordered" evidence="6">
    <location>
        <begin position="291"/>
        <end position="330"/>
    </location>
</feature>
<accession>A0A2T2NLL1</accession>
<evidence type="ECO:0000313" key="9">
    <source>
        <dbReference type="EMBL" id="PSN66331.1"/>
    </source>
</evidence>
<feature type="transmembrane region" description="Helical" evidence="7">
    <location>
        <begin position="213"/>
        <end position="232"/>
    </location>
</feature>
<comment type="similarity">
    <text evidence="5">Belongs to the SAT4 family.</text>
</comment>
<dbReference type="InterPro" id="IPR049326">
    <property type="entry name" value="Rhodopsin_dom_fungi"/>
</dbReference>
<evidence type="ECO:0000256" key="1">
    <source>
        <dbReference type="ARBA" id="ARBA00004141"/>
    </source>
</evidence>
<feature type="transmembrane region" description="Helical" evidence="7">
    <location>
        <begin position="97"/>
        <end position="121"/>
    </location>
</feature>
<evidence type="ECO:0000313" key="10">
    <source>
        <dbReference type="Proteomes" id="UP000240883"/>
    </source>
</evidence>
<evidence type="ECO:0000256" key="3">
    <source>
        <dbReference type="ARBA" id="ARBA00022989"/>
    </source>
</evidence>
<dbReference type="GO" id="GO:0016020">
    <property type="term" value="C:membrane"/>
    <property type="evidence" value="ECO:0007669"/>
    <property type="project" value="UniProtKB-SubCell"/>
</dbReference>
<comment type="subcellular location">
    <subcellularLocation>
        <location evidence="1">Membrane</location>
        <topology evidence="1">Multi-pass membrane protein</topology>
    </subcellularLocation>
</comment>
<name>A0A2T2NLL1_CORCC</name>
<sequence length="386" mass="43450">MMGMTPQEIAALEAEDTGPMTMGLVITFTIFAFICVTLRLFGRIFLSRNAGWEDWFIVASLGCAIITSVFQIYQVFSGCGRHTMFLEYAQMSGNLKFLYFSIIFYCLSLTLTKMSILLQFVRLFPFREMRIPIYVLMVICVAYMFESVFGGIFQCQPVDAFWNLEKLAFAKCVDRKKLLYANAGINVTTDILIAILPIKFVWNLQVPRGQKAFLIFILSVGWIVCVVSLLRLQALIPMMENFQDISWYGAPAAYWSNIEMNLAIFCASAPALKPIVVRLIPRLSSGYVTEVGSESQGQTGTDTMVNSHGQSGIELKTNDSRATAKGDLERQTSAPRIPSLLLWDTDNSVLSPRDFASHDGDSISRESDDRSQEEQTLTHYTNPMYE</sequence>
<evidence type="ECO:0000259" key="8">
    <source>
        <dbReference type="Pfam" id="PF20684"/>
    </source>
</evidence>
<feature type="transmembrane region" description="Helical" evidence="7">
    <location>
        <begin position="179"/>
        <end position="201"/>
    </location>
</feature>
<dbReference type="Proteomes" id="UP000240883">
    <property type="component" value="Unassembled WGS sequence"/>
</dbReference>
<feature type="transmembrane region" description="Helical" evidence="7">
    <location>
        <begin position="133"/>
        <end position="153"/>
    </location>
</feature>
<dbReference type="OrthoDB" id="444631at2759"/>
<organism evidence="9 10">
    <name type="scientific">Corynespora cassiicola Philippines</name>
    <dbReference type="NCBI Taxonomy" id="1448308"/>
    <lineage>
        <taxon>Eukaryota</taxon>
        <taxon>Fungi</taxon>
        <taxon>Dikarya</taxon>
        <taxon>Ascomycota</taxon>
        <taxon>Pezizomycotina</taxon>
        <taxon>Dothideomycetes</taxon>
        <taxon>Pleosporomycetidae</taxon>
        <taxon>Pleosporales</taxon>
        <taxon>Corynesporascaceae</taxon>
        <taxon>Corynespora</taxon>
    </lineage>
</organism>
<feature type="transmembrane region" description="Helical" evidence="7">
    <location>
        <begin position="54"/>
        <end position="77"/>
    </location>
</feature>
<feature type="compositionally biased region" description="Basic and acidic residues" evidence="6">
    <location>
        <begin position="355"/>
        <end position="373"/>
    </location>
</feature>
<keyword evidence="10" id="KW-1185">Reference proteome</keyword>
<evidence type="ECO:0000256" key="4">
    <source>
        <dbReference type="ARBA" id="ARBA00023136"/>
    </source>
</evidence>
<protein>
    <recommendedName>
        <fullName evidence="8">Rhodopsin domain-containing protein</fullName>
    </recommendedName>
</protein>
<proteinExistence type="inferred from homology"/>
<evidence type="ECO:0000256" key="6">
    <source>
        <dbReference type="SAM" id="MobiDB-lite"/>
    </source>
</evidence>